<evidence type="ECO:0000313" key="2">
    <source>
        <dbReference type="EMBL" id="AEG94099.1"/>
    </source>
</evidence>
<feature type="region of interest" description="Disordered" evidence="1">
    <location>
        <begin position="1"/>
        <end position="55"/>
    </location>
</feature>
<protein>
    <submittedName>
        <fullName evidence="2">Uncharacterized protein</fullName>
    </submittedName>
</protein>
<dbReference type="STRING" id="365046.Rta_29950"/>
<proteinExistence type="predicted"/>
<evidence type="ECO:0000313" key="3">
    <source>
        <dbReference type="Proteomes" id="UP000008385"/>
    </source>
</evidence>
<sequence length="256" mass="27800">MDAGMLSERSGMGLRRLNATKRRPDHLPVSPERVKPDALPGMQDDGMWVRPDDARHPSNARLAVHAQPPTYEENVADDLPPSCDAPLLANAHLAPVAQPPTHEDAMAGNPPPPERNPLAVASHPAAQPEAGMQHTPGGFSIREKLGSILKAWIAEPSLKAKAGPDIVSLSVRDGADRGIDLKVSRKEVKAYQKNNGIPDAQFDLRAYLQYERSRHNDLQPGKVKVIVGSGVTNLTVLDIDALEIDNRHSRQRLLGV</sequence>
<reference evidence="3" key="1">
    <citation type="submission" date="2006-01" db="EMBL/GenBank/DDBJ databases">
        <title>Genome of the cyst-dividing bacterium Ramlibacter tataouinensis.</title>
        <authorList>
            <person name="Barakat M."/>
            <person name="Ortet P."/>
            <person name="De Luca G."/>
            <person name="Jourlin-Castelli C."/>
            <person name="Ansaldi M."/>
            <person name="Py B."/>
            <person name="Fichant G."/>
            <person name="Coutinho P."/>
            <person name="Voulhoux R."/>
            <person name="Bastien O."/>
            <person name="Roy S."/>
            <person name="Marechal E."/>
            <person name="Henrissat B."/>
            <person name="Quentin Y."/>
            <person name="Noirot P."/>
            <person name="Filloux A."/>
            <person name="Mejean V."/>
            <person name="DuBow M."/>
            <person name="Barras F."/>
            <person name="Heulin T."/>
        </authorList>
    </citation>
    <scope>NUCLEOTIDE SEQUENCE [LARGE SCALE GENOMIC DNA]</scope>
    <source>
        <strain evidence="3">ATCC BAA-407 / DSM 14655 / LMG 21543 / TTB310</strain>
    </source>
</reference>
<dbReference type="HOGENOM" id="CLU_1085341_0_0_4"/>
<dbReference type="PATRIC" id="fig|365046.3.peg.3065"/>
<dbReference type="EMBL" id="CP000245">
    <property type="protein sequence ID" value="AEG94099.1"/>
    <property type="molecule type" value="Genomic_DNA"/>
</dbReference>
<name>F5XVZ6_RAMTT</name>
<keyword evidence="3" id="KW-1185">Reference proteome</keyword>
<dbReference type="Proteomes" id="UP000008385">
    <property type="component" value="Chromosome"/>
</dbReference>
<gene>
    <name evidence="2" type="ordered locus">Rta_29950</name>
</gene>
<reference evidence="2 3" key="2">
    <citation type="journal article" date="2011" name="PLoS ONE">
        <title>The Cyst-Dividing Bacterium Ramlibacter tataouinensis TTB310 Genome Reveals a Well-Stocked Toolbox for Adaptation to a Desert Environment.</title>
        <authorList>
            <person name="De Luca G."/>
            <person name="Barakat M."/>
            <person name="Ortet P."/>
            <person name="Fochesato S."/>
            <person name="Jourlin-Castelli C."/>
            <person name="Ansaldi M."/>
            <person name="Py B."/>
            <person name="Fichant G."/>
            <person name="Coutinho P.M."/>
            <person name="Voulhoux R."/>
            <person name="Bastien O."/>
            <person name="Marechal E."/>
            <person name="Henrissat B."/>
            <person name="Quentin Y."/>
            <person name="Noirot P."/>
            <person name="Filloux A."/>
            <person name="Mejean V."/>
            <person name="Dubow M.S."/>
            <person name="Barras F."/>
            <person name="Barbe V."/>
            <person name="Weissenbach J."/>
            <person name="Mihalcescu I."/>
            <person name="Vermeglio A."/>
            <person name="Achouak W."/>
            <person name="Heulin T."/>
        </authorList>
    </citation>
    <scope>NUCLEOTIDE SEQUENCE [LARGE SCALE GENOMIC DNA]</scope>
    <source>
        <strain evidence="3">ATCC BAA-407 / DSM 14655 / LMG 21543 / TTB310</strain>
    </source>
</reference>
<organism evidence="2 3">
    <name type="scientific">Ramlibacter tataouinensis (strain ATCC BAA-407 / DSM 14655 / LMG 21543 / TTB310)</name>
    <dbReference type="NCBI Taxonomy" id="365046"/>
    <lineage>
        <taxon>Bacteria</taxon>
        <taxon>Pseudomonadati</taxon>
        <taxon>Pseudomonadota</taxon>
        <taxon>Betaproteobacteria</taxon>
        <taxon>Burkholderiales</taxon>
        <taxon>Comamonadaceae</taxon>
        <taxon>Ramlibacter</taxon>
    </lineage>
</organism>
<evidence type="ECO:0000256" key="1">
    <source>
        <dbReference type="SAM" id="MobiDB-lite"/>
    </source>
</evidence>
<dbReference type="KEGG" id="rta:Rta_29950"/>
<accession>F5XVZ6</accession>
<dbReference type="AlphaFoldDB" id="F5XVZ6"/>